<gene>
    <name evidence="2" type="ORF">A1O1_08893</name>
</gene>
<dbReference type="RefSeq" id="XP_007727940.1">
    <property type="nucleotide sequence ID" value="XM_007729750.1"/>
</dbReference>
<dbReference type="EMBL" id="AMWN01000011">
    <property type="protein sequence ID" value="EXJ78492.1"/>
    <property type="molecule type" value="Genomic_DNA"/>
</dbReference>
<evidence type="ECO:0000313" key="2">
    <source>
        <dbReference type="EMBL" id="EXJ78492.1"/>
    </source>
</evidence>
<proteinExistence type="predicted"/>
<reference evidence="2 3" key="1">
    <citation type="submission" date="2013-03" db="EMBL/GenBank/DDBJ databases">
        <title>The Genome Sequence of Capronia coronata CBS 617.96.</title>
        <authorList>
            <consortium name="The Broad Institute Genomics Platform"/>
            <person name="Cuomo C."/>
            <person name="de Hoog S."/>
            <person name="Gorbushina A."/>
            <person name="Walker B."/>
            <person name="Young S.K."/>
            <person name="Zeng Q."/>
            <person name="Gargeya S."/>
            <person name="Fitzgerald M."/>
            <person name="Haas B."/>
            <person name="Abouelleil A."/>
            <person name="Allen A.W."/>
            <person name="Alvarado L."/>
            <person name="Arachchi H.M."/>
            <person name="Berlin A.M."/>
            <person name="Chapman S.B."/>
            <person name="Gainer-Dewar J."/>
            <person name="Goldberg J."/>
            <person name="Griggs A."/>
            <person name="Gujja S."/>
            <person name="Hansen M."/>
            <person name="Howarth C."/>
            <person name="Imamovic A."/>
            <person name="Ireland A."/>
            <person name="Larimer J."/>
            <person name="McCowan C."/>
            <person name="Murphy C."/>
            <person name="Pearson M."/>
            <person name="Poon T.W."/>
            <person name="Priest M."/>
            <person name="Roberts A."/>
            <person name="Saif S."/>
            <person name="Shea T."/>
            <person name="Sisk P."/>
            <person name="Sykes S."/>
            <person name="Wortman J."/>
            <person name="Nusbaum C."/>
            <person name="Birren B."/>
        </authorList>
    </citation>
    <scope>NUCLEOTIDE SEQUENCE [LARGE SCALE GENOMIC DNA]</scope>
    <source>
        <strain evidence="2 3">CBS 617.96</strain>
    </source>
</reference>
<keyword evidence="3" id="KW-1185">Reference proteome</keyword>
<dbReference type="GeneID" id="19163739"/>
<comment type="caution">
    <text evidence="2">The sequence shown here is derived from an EMBL/GenBank/DDBJ whole genome shotgun (WGS) entry which is preliminary data.</text>
</comment>
<accession>W9XDE6</accession>
<name>W9XDE6_9EURO</name>
<dbReference type="STRING" id="1182541.W9XDE6"/>
<sequence>MPSNLSVNGEDLSGCSFSTVQVNGLFTPLSYQPINDPQLEELFTPLDELPGPERDTAYETQPFDEHSWLGHGQSKSPAYSFDMCPPPLSAQSSWHFHQRPASVEVQTAPSSPDFLQHTNIDTDVSSLDNATGTTENAEELVAMGLYDSPAEVQSSSFLFGRASSERKALKLEESFEPADRDEGEEAGGDDATSEATFEYDDTPQDVLRDHAFPAADYTSQSIASHLTYGAQPEVNPMAFQYLATLCQLNSPYYPTASHGYGWV</sequence>
<feature type="compositionally biased region" description="Acidic residues" evidence="1">
    <location>
        <begin position="181"/>
        <end position="196"/>
    </location>
</feature>
<dbReference type="HOGENOM" id="CLU_067597_0_0_1"/>
<organism evidence="2 3">
    <name type="scientific">Capronia coronata CBS 617.96</name>
    <dbReference type="NCBI Taxonomy" id="1182541"/>
    <lineage>
        <taxon>Eukaryota</taxon>
        <taxon>Fungi</taxon>
        <taxon>Dikarya</taxon>
        <taxon>Ascomycota</taxon>
        <taxon>Pezizomycotina</taxon>
        <taxon>Eurotiomycetes</taxon>
        <taxon>Chaetothyriomycetidae</taxon>
        <taxon>Chaetothyriales</taxon>
        <taxon>Herpotrichiellaceae</taxon>
        <taxon>Capronia</taxon>
    </lineage>
</organism>
<dbReference type="AlphaFoldDB" id="W9XDE6"/>
<dbReference type="OrthoDB" id="5378435at2759"/>
<dbReference type="Proteomes" id="UP000019484">
    <property type="component" value="Unassembled WGS sequence"/>
</dbReference>
<evidence type="ECO:0000256" key="1">
    <source>
        <dbReference type="SAM" id="MobiDB-lite"/>
    </source>
</evidence>
<evidence type="ECO:0000313" key="3">
    <source>
        <dbReference type="Proteomes" id="UP000019484"/>
    </source>
</evidence>
<dbReference type="eggNOG" id="ENOG502SYFI">
    <property type="taxonomic scope" value="Eukaryota"/>
</dbReference>
<protein>
    <submittedName>
        <fullName evidence="2">Uncharacterized protein</fullName>
    </submittedName>
</protein>
<feature type="region of interest" description="Disordered" evidence="1">
    <location>
        <begin position="172"/>
        <end position="196"/>
    </location>
</feature>